<evidence type="ECO:0000259" key="17">
    <source>
        <dbReference type="Pfam" id="PF03717"/>
    </source>
</evidence>
<evidence type="ECO:0000256" key="14">
    <source>
        <dbReference type="SAM" id="Coils"/>
    </source>
</evidence>
<dbReference type="InterPro" id="IPR012338">
    <property type="entry name" value="Beta-lactam/transpept-like"/>
</dbReference>
<sequence>MERKIIEKKARVLLILVSLIFVILIGRLAYLQLFTTEKFETLAKQNHMRLTPIMAPRGEIFDRHGVKIVGNKPVYTVSLFYLGLKDTDRVIHKVAELLNMDPQEIMKRLEEHQLTLYQSVRLATDVPLETVTALEEQRLDLPGVVIDVEPVRNYPFGSTLSHVLGYVQEIKKDQLEEQQKKEKNTYKLGDMYGQEGLENSFEAYLRGEDGARQVEVDAQARPIRDLGIKESSPGDNLYLTIDTDVQKAAEAALERQVLAMRKIGHEAKGGATVAIDVRTGAIRAMASYPTYEPSIWIKGLSQKQWEDLQKSSALPNRTIQVYPPGSTFKMVVGAAALDSGKIDPSFTITDSPYYVFGNMRIADSNKVGHGRVDILKALEVSCNNFFITLGHRFLGVDLIGKYAKMFGFGELTGIEIPGESRGNVPTPEYKYKRNKEFLEAVYQPRYKKVEEKYKPLLENAATAKEKEDLEKAKQKEIKKIKDEYNQYTWDLNWQVYDTLNMSIGQGYNSYTPLQLVNYAAMLANNGVRWKPYLVEKIVSNDGKTLEEFKPTKLSEAQIKPEVFKILQEGMRRVATDGTAAGVFKGFPVPVAAKTGTAQVQNRDDHGLFVGYAPYDNPEIAVATVIDYGGHGGTAAAPVARDIFAAYFKVDVELKHNIVYSND</sequence>
<dbReference type="InterPro" id="IPR050515">
    <property type="entry name" value="Beta-lactam/transpept"/>
</dbReference>
<evidence type="ECO:0000256" key="6">
    <source>
        <dbReference type="ARBA" id="ARBA00022670"/>
    </source>
</evidence>
<dbReference type="PANTHER" id="PTHR30627">
    <property type="entry name" value="PEPTIDOGLYCAN D,D-TRANSPEPTIDASE"/>
    <property type="match status" value="1"/>
</dbReference>
<keyword evidence="10" id="KW-0573">Peptidoglycan synthesis</keyword>
<dbReference type="AlphaFoldDB" id="A0A1M6TVW1"/>
<dbReference type="InterPro" id="IPR036138">
    <property type="entry name" value="PBP_dimer_sf"/>
</dbReference>
<dbReference type="Pfam" id="PF00905">
    <property type="entry name" value="Transpeptidase"/>
    <property type="match status" value="1"/>
</dbReference>
<name>A0A1M6TVW1_9FIRM</name>
<dbReference type="GO" id="GO:0006508">
    <property type="term" value="P:proteolysis"/>
    <property type="evidence" value="ECO:0007669"/>
    <property type="project" value="UniProtKB-KW"/>
</dbReference>
<evidence type="ECO:0000256" key="3">
    <source>
        <dbReference type="ARBA" id="ARBA00007171"/>
    </source>
</evidence>
<keyword evidence="11 15" id="KW-1133">Transmembrane helix</keyword>
<dbReference type="GO" id="GO:0008658">
    <property type="term" value="F:penicillin binding"/>
    <property type="evidence" value="ECO:0007669"/>
    <property type="project" value="InterPro"/>
</dbReference>
<keyword evidence="9" id="KW-0133">Cell shape</keyword>
<evidence type="ECO:0000256" key="13">
    <source>
        <dbReference type="ARBA" id="ARBA00023316"/>
    </source>
</evidence>
<dbReference type="Proteomes" id="UP000183997">
    <property type="component" value="Unassembled WGS sequence"/>
</dbReference>
<dbReference type="GO" id="GO:0005886">
    <property type="term" value="C:plasma membrane"/>
    <property type="evidence" value="ECO:0007669"/>
    <property type="project" value="UniProtKB-SubCell"/>
</dbReference>
<dbReference type="NCBIfam" id="TIGR03423">
    <property type="entry name" value="pbp2_mrdA"/>
    <property type="match status" value="1"/>
</dbReference>
<dbReference type="OrthoDB" id="9804124at2"/>
<evidence type="ECO:0000256" key="8">
    <source>
        <dbReference type="ARBA" id="ARBA00022801"/>
    </source>
</evidence>
<keyword evidence="6" id="KW-0645">Protease</keyword>
<feature type="coiled-coil region" evidence="14">
    <location>
        <begin position="459"/>
        <end position="486"/>
    </location>
</feature>
<evidence type="ECO:0000256" key="9">
    <source>
        <dbReference type="ARBA" id="ARBA00022960"/>
    </source>
</evidence>
<keyword evidence="8" id="KW-0378">Hydrolase</keyword>
<keyword evidence="18" id="KW-0808">Transferase</keyword>
<keyword evidence="12 15" id="KW-0472">Membrane</keyword>
<dbReference type="GO" id="GO:0016740">
    <property type="term" value="F:transferase activity"/>
    <property type="evidence" value="ECO:0007669"/>
    <property type="project" value="UniProtKB-KW"/>
</dbReference>
<evidence type="ECO:0000256" key="10">
    <source>
        <dbReference type="ARBA" id="ARBA00022984"/>
    </source>
</evidence>
<keyword evidence="5" id="KW-0997">Cell inner membrane</keyword>
<keyword evidence="4" id="KW-1003">Cell membrane</keyword>
<accession>A0A1M6TVW1</accession>
<dbReference type="STRING" id="1121421.SAMN02745123_02457"/>
<comment type="subcellular location">
    <subcellularLocation>
        <location evidence="2">Cell membrane</location>
    </subcellularLocation>
    <subcellularLocation>
        <location evidence="1">Membrane</location>
        <topology evidence="1">Single-pass membrane protein</topology>
    </subcellularLocation>
</comment>
<dbReference type="GO" id="GO:0008360">
    <property type="term" value="P:regulation of cell shape"/>
    <property type="evidence" value="ECO:0007669"/>
    <property type="project" value="UniProtKB-KW"/>
</dbReference>
<evidence type="ECO:0000256" key="7">
    <source>
        <dbReference type="ARBA" id="ARBA00022692"/>
    </source>
</evidence>
<evidence type="ECO:0000256" key="1">
    <source>
        <dbReference type="ARBA" id="ARBA00004167"/>
    </source>
</evidence>
<evidence type="ECO:0000256" key="2">
    <source>
        <dbReference type="ARBA" id="ARBA00004236"/>
    </source>
</evidence>
<dbReference type="GO" id="GO:0071555">
    <property type="term" value="P:cell wall organization"/>
    <property type="evidence" value="ECO:0007669"/>
    <property type="project" value="UniProtKB-KW"/>
</dbReference>
<evidence type="ECO:0000256" key="15">
    <source>
        <dbReference type="SAM" id="Phobius"/>
    </source>
</evidence>
<comment type="similarity">
    <text evidence="3">Belongs to the transpeptidase family.</text>
</comment>
<keyword evidence="19" id="KW-1185">Reference proteome</keyword>
<evidence type="ECO:0000256" key="11">
    <source>
        <dbReference type="ARBA" id="ARBA00022989"/>
    </source>
</evidence>
<dbReference type="Gene3D" id="3.40.710.10">
    <property type="entry name" value="DD-peptidase/beta-lactamase superfamily"/>
    <property type="match status" value="1"/>
</dbReference>
<dbReference type="InterPro" id="IPR017790">
    <property type="entry name" value="Penicillin-binding_protein_2"/>
</dbReference>
<evidence type="ECO:0000313" key="19">
    <source>
        <dbReference type="Proteomes" id="UP000183997"/>
    </source>
</evidence>
<keyword evidence="14" id="KW-0175">Coiled coil</keyword>
<organism evidence="18 19">
    <name type="scientific">Desulforamulus aeronauticus DSM 10349</name>
    <dbReference type="NCBI Taxonomy" id="1121421"/>
    <lineage>
        <taxon>Bacteria</taxon>
        <taxon>Bacillati</taxon>
        <taxon>Bacillota</taxon>
        <taxon>Clostridia</taxon>
        <taxon>Eubacteriales</taxon>
        <taxon>Peptococcaceae</taxon>
        <taxon>Desulforamulus</taxon>
    </lineage>
</organism>
<dbReference type="PANTHER" id="PTHR30627:SF2">
    <property type="entry name" value="PEPTIDOGLYCAN D,D-TRANSPEPTIDASE MRDA"/>
    <property type="match status" value="1"/>
</dbReference>
<feature type="transmembrane region" description="Helical" evidence="15">
    <location>
        <begin position="12"/>
        <end position="30"/>
    </location>
</feature>
<evidence type="ECO:0000313" key="18">
    <source>
        <dbReference type="EMBL" id="SHK60948.1"/>
    </source>
</evidence>
<dbReference type="GO" id="GO:0009252">
    <property type="term" value="P:peptidoglycan biosynthetic process"/>
    <property type="evidence" value="ECO:0007669"/>
    <property type="project" value="UniProtKB-KW"/>
</dbReference>
<dbReference type="SUPFAM" id="SSF56601">
    <property type="entry name" value="beta-lactamase/transpeptidase-like"/>
    <property type="match status" value="1"/>
</dbReference>
<evidence type="ECO:0000259" key="16">
    <source>
        <dbReference type="Pfam" id="PF00905"/>
    </source>
</evidence>
<dbReference type="EMBL" id="FRAR01000018">
    <property type="protein sequence ID" value="SHK60948.1"/>
    <property type="molecule type" value="Genomic_DNA"/>
</dbReference>
<keyword evidence="13" id="KW-0961">Cell wall biogenesis/degradation</keyword>
<evidence type="ECO:0000256" key="4">
    <source>
        <dbReference type="ARBA" id="ARBA00022475"/>
    </source>
</evidence>
<dbReference type="Pfam" id="PF03717">
    <property type="entry name" value="PBP_dimer"/>
    <property type="match status" value="1"/>
</dbReference>
<dbReference type="Gene3D" id="3.90.1310.10">
    <property type="entry name" value="Penicillin-binding protein 2a (Domain 2)"/>
    <property type="match status" value="1"/>
</dbReference>
<dbReference type="InterPro" id="IPR005311">
    <property type="entry name" value="PBP_dimer"/>
</dbReference>
<protein>
    <submittedName>
        <fullName evidence="18">Peptidoglycan glycosyltransferase</fullName>
    </submittedName>
</protein>
<reference evidence="19" key="1">
    <citation type="submission" date="2016-11" db="EMBL/GenBank/DDBJ databases">
        <authorList>
            <person name="Varghese N."/>
            <person name="Submissions S."/>
        </authorList>
    </citation>
    <scope>NUCLEOTIDE SEQUENCE [LARGE SCALE GENOMIC DNA]</scope>
    <source>
        <strain evidence="19">DSM 10349</strain>
    </source>
</reference>
<evidence type="ECO:0000256" key="12">
    <source>
        <dbReference type="ARBA" id="ARBA00023136"/>
    </source>
</evidence>
<keyword evidence="7 15" id="KW-0812">Transmembrane</keyword>
<proteinExistence type="inferred from homology"/>
<feature type="domain" description="Penicillin-binding protein transpeptidase" evidence="16">
    <location>
        <begin position="270"/>
        <end position="643"/>
    </location>
</feature>
<evidence type="ECO:0000256" key="5">
    <source>
        <dbReference type="ARBA" id="ARBA00022519"/>
    </source>
</evidence>
<dbReference type="InterPro" id="IPR001460">
    <property type="entry name" value="PCN-bd_Tpept"/>
</dbReference>
<dbReference type="RefSeq" id="WP_072914756.1">
    <property type="nucleotide sequence ID" value="NZ_FRAR01000018.1"/>
</dbReference>
<feature type="domain" description="Penicillin-binding protein dimerisation" evidence="17">
    <location>
        <begin position="53"/>
        <end position="225"/>
    </location>
</feature>
<gene>
    <name evidence="18" type="ORF">SAMN02745123_02457</name>
</gene>
<dbReference type="GO" id="GO:0009002">
    <property type="term" value="F:serine-type D-Ala-D-Ala carboxypeptidase activity"/>
    <property type="evidence" value="ECO:0007669"/>
    <property type="project" value="InterPro"/>
</dbReference>
<dbReference type="GO" id="GO:0071972">
    <property type="term" value="F:peptidoglycan L,D-transpeptidase activity"/>
    <property type="evidence" value="ECO:0007669"/>
    <property type="project" value="TreeGrafter"/>
</dbReference>
<dbReference type="SUPFAM" id="SSF56519">
    <property type="entry name" value="Penicillin binding protein dimerisation domain"/>
    <property type="match status" value="1"/>
</dbReference>